<dbReference type="SUPFAM" id="SSF55874">
    <property type="entry name" value="ATPase domain of HSP90 chaperone/DNA topoisomerase II/histidine kinase"/>
    <property type="match status" value="1"/>
</dbReference>
<dbReference type="InterPro" id="IPR003661">
    <property type="entry name" value="HisK_dim/P_dom"/>
</dbReference>
<dbReference type="SUPFAM" id="SSF47384">
    <property type="entry name" value="Homodimeric domain of signal transducing histidine kinase"/>
    <property type="match status" value="1"/>
</dbReference>
<evidence type="ECO:0000256" key="7">
    <source>
        <dbReference type="ARBA" id="ARBA00022840"/>
    </source>
</evidence>
<feature type="transmembrane region" description="Helical" evidence="9">
    <location>
        <begin position="12"/>
        <end position="32"/>
    </location>
</feature>
<keyword evidence="3" id="KW-0597">Phosphoprotein</keyword>
<keyword evidence="9" id="KW-1133">Transmembrane helix</keyword>
<feature type="transmembrane region" description="Helical" evidence="9">
    <location>
        <begin position="184"/>
        <end position="206"/>
    </location>
</feature>
<evidence type="ECO:0000313" key="11">
    <source>
        <dbReference type="EMBL" id="AMG40360.1"/>
    </source>
</evidence>
<keyword evidence="6 11" id="KW-0418">Kinase</keyword>
<dbReference type="Pfam" id="PF02518">
    <property type="entry name" value="HATPase_c"/>
    <property type="match status" value="1"/>
</dbReference>
<keyword evidence="9" id="KW-0472">Membrane</keyword>
<dbReference type="Pfam" id="PF00512">
    <property type="entry name" value="HisKA"/>
    <property type="match status" value="1"/>
</dbReference>
<keyword evidence="9" id="KW-0812">Transmembrane</keyword>
<dbReference type="EC" id="2.7.13.3" evidence="2"/>
<dbReference type="InterPro" id="IPR004358">
    <property type="entry name" value="Sig_transdc_His_kin-like_C"/>
</dbReference>
<protein>
    <recommendedName>
        <fullName evidence="2">histidine kinase</fullName>
        <ecNumber evidence="2">2.7.13.3</ecNumber>
    </recommendedName>
</protein>
<accession>A0A0X8P5S6</accession>
<dbReference type="SMART" id="SM00387">
    <property type="entry name" value="HATPase_c"/>
    <property type="match status" value="1"/>
</dbReference>
<evidence type="ECO:0000256" key="6">
    <source>
        <dbReference type="ARBA" id="ARBA00022777"/>
    </source>
</evidence>
<dbReference type="InterPro" id="IPR003594">
    <property type="entry name" value="HATPase_dom"/>
</dbReference>
<dbReference type="PANTHER" id="PTHR43065">
    <property type="entry name" value="SENSOR HISTIDINE KINASE"/>
    <property type="match status" value="1"/>
</dbReference>
<dbReference type="InterPro" id="IPR005467">
    <property type="entry name" value="His_kinase_dom"/>
</dbReference>
<keyword evidence="7" id="KW-0067">ATP-binding</keyword>
<evidence type="ECO:0000256" key="4">
    <source>
        <dbReference type="ARBA" id="ARBA00022679"/>
    </source>
</evidence>
<feature type="domain" description="Histidine kinase" evidence="10">
    <location>
        <begin position="239"/>
        <end position="449"/>
    </location>
</feature>
<organism evidence="11 12">
    <name type="scientific">Alcaligenes xylosoxydans xylosoxydans</name>
    <name type="common">Achromobacter xylosoxidans</name>
    <dbReference type="NCBI Taxonomy" id="85698"/>
    <lineage>
        <taxon>Bacteria</taxon>
        <taxon>Pseudomonadati</taxon>
        <taxon>Pseudomonadota</taxon>
        <taxon>Betaproteobacteria</taxon>
        <taxon>Burkholderiales</taxon>
        <taxon>Alcaligenaceae</taxon>
        <taxon>Achromobacter</taxon>
    </lineage>
</organism>
<dbReference type="Proteomes" id="UP000060602">
    <property type="component" value="Chromosome"/>
</dbReference>
<dbReference type="SMART" id="SM00388">
    <property type="entry name" value="HisKA"/>
    <property type="match status" value="1"/>
</dbReference>
<dbReference type="Gene3D" id="1.10.287.130">
    <property type="match status" value="1"/>
</dbReference>
<name>A0A0X8P5S6_ALCXX</name>
<dbReference type="GO" id="GO:0000155">
    <property type="term" value="F:phosphorelay sensor kinase activity"/>
    <property type="evidence" value="ECO:0007669"/>
    <property type="project" value="InterPro"/>
</dbReference>
<evidence type="ECO:0000256" key="8">
    <source>
        <dbReference type="ARBA" id="ARBA00023012"/>
    </source>
</evidence>
<evidence type="ECO:0000256" key="9">
    <source>
        <dbReference type="SAM" id="Phobius"/>
    </source>
</evidence>
<evidence type="ECO:0000256" key="1">
    <source>
        <dbReference type="ARBA" id="ARBA00000085"/>
    </source>
</evidence>
<evidence type="ECO:0000313" key="12">
    <source>
        <dbReference type="Proteomes" id="UP000060602"/>
    </source>
</evidence>
<dbReference type="PANTHER" id="PTHR43065:SF10">
    <property type="entry name" value="PEROXIDE STRESS-ACTIVATED HISTIDINE KINASE MAK3"/>
    <property type="match status" value="1"/>
</dbReference>
<dbReference type="InterPro" id="IPR036890">
    <property type="entry name" value="HATPase_C_sf"/>
</dbReference>
<gene>
    <name evidence="11" type="ORF">AL504_23435</name>
</gene>
<keyword evidence="5" id="KW-0547">Nucleotide-binding</keyword>
<keyword evidence="4" id="KW-0808">Transferase</keyword>
<evidence type="ECO:0000256" key="2">
    <source>
        <dbReference type="ARBA" id="ARBA00012438"/>
    </source>
</evidence>
<dbReference type="PRINTS" id="PR00344">
    <property type="entry name" value="BCTRLSENSOR"/>
</dbReference>
<comment type="catalytic activity">
    <reaction evidence="1">
        <text>ATP + protein L-histidine = ADP + protein N-phospho-L-histidine.</text>
        <dbReference type="EC" id="2.7.13.3"/>
    </reaction>
</comment>
<dbReference type="GO" id="GO:0005524">
    <property type="term" value="F:ATP binding"/>
    <property type="evidence" value="ECO:0007669"/>
    <property type="project" value="UniProtKB-KW"/>
</dbReference>
<evidence type="ECO:0000256" key="5">
    <source>
        <dbReference type="ARBA" id="ARBA00022741"/>
    </source>
</evidence>
<dbReference type="PROSITE" id="PS50109">
    <property type="entry name" value="HIS_KIN"/>
    <property type="match status" value="1"/>
</dbReference>
<reference evidence="12" key="1">
    <citation type="submission" date="2015-12" db="EMBL/GenBank/DDBJ databases">
        <title>FDA dAtabase for Regulatory Grade micrObial Sequences (FDA-ARGOS): Supporting development and validation of Infectious Disease Dx tests.</title>
        <authorList>
            <person name="Case J."/>
            <person name="Tallon L."/>
            <person name="Sadzewicz L."/>
            <person name="Sengamalay N."/>
            <person name="Ott S."/>
            <person name="Godinez A."/>
            <person name="Nagaraj S."/>
            <person name="Nadendla S."/>
            <person name="Sichtig H."/>
        </authorList>
    </citation>
    <scope>NUCLEOTIDE SEQUENCE [LARGE SCALE GENOMIC DNA]</scope>
    <source>
        <strain evidence="12">FDAARGOS_147</strain>
    </source>
</reference>
<evidence type="ECO:0000259" key="10">
    <source>
        <dbReference type="PROSITE" id="PS50109"/>
    </source>
</evidence>
<keyword evidence="8" id="KW-0902">Two-component regulatory system</keyword>
<proteinExistence type="predicted"/>
<dbReference type="EMBL" id="CP014060">
    <property type="protein sequence ID" value="AMG40360.1"/>
    <property type="molecule type" value="Genomic_DNA"/>
</dbReference>
<dbReference type="InterPro" id="IPR036097">
    <property type="entry name" value="HisK_dim/P_sf"/>
</dbReference>
<dbReference type="CDD" id="cd00082">
    <property type="entry name" value="HisKA"/>
    <property type="match status" value="1"/>
</dbReference>
<dbReference type="AlphaFoldDB" id="A0A0X8P5S6"/>
<evidence type="ECO:0000256" key="3">
    <source>
        <dbReference type="ARBA" id="ARBA00022553"/>
    </source>
</evidence>
<sequence length="450" mass="47719">MSPQKSIRRDLAILWFWIAIVALVLAGLLIALSRQGASSQVARARDLAAVSCEALRAGSARLQRVGAAGPQAAASGLPGAQAILDLALRDRPGMEGGFWQPGAGVVAYAFPTYDGTGIKRDPPSAELERIGATAQRALDAAVLVTDMRPGLREAVVFAACPVDTPNNPLAAWTLTRVPLIGGDVINALILAVSLLLGMVVVSGLWLGRTFARWRRQSDNMQRQLQQAERLATLGRMSAGLAHEIRNPLGTMRMKVENALAAPEPVREARVAGALEAVLTQTERLESLVASLLALTQPFRVERQVLDLAAFLDDRAQAHAAVAQKSGIRLTTDVSNVSGSRAWFDPAQMGRVFDNLLLNALAHTGDGGVVELGAGRSPRGALLLWVADDGAGVPEALRETLFEPFVTARTGGSGLGLALVREIVQAHAGQVRLARTARGARIEMELPWPAS</sequence>
<dbReference type="Gene3D" id="3.30.565.10">
    <property type="entry name" value="Histidine kinase-like ATPase, C-terminal domain"/>
    <property type="match status" value="1"/>
</dbReference>